<proteinExistence type="inferred from homology"/>
<dbReference type="SUPFAM" id="SSF82829">
    <property type="entry name" value="MesJ substrate recognition domain-like"/>
    <property type="match status" value="1"/>
</dbReference>
<reference evidence="10 11" key="1">
    <citation type="submission" date="2016-02" db="EMBL/GenBank/DDBJ databases">
        <title>Draft genome sequence of Aeromonas trota strain 1999lcr isolated from cerebrospinal fluid (CSF).</title>
        <authorList>
            <person name="Dallagassa C.B."/>
            <person name="Prediger K.C."/>
            <person name="Weiss V.A."/>
            <person name="Assis F.E."/>
            <person name="Baura V."/>
            <person name="Cruz L.M."/>
            <person name="Souza E.M."/>
            <person name="Pedrosa F.O."/>
            <person name="Fadel-Picheth C.M."/>
        </authorList>
    </citation>
    <scope>NUCLEOTIDE SEQUENCE [LARGE SCALE GENOMIC DNA]</scope>
    <source>
        <strain evidence="10 11">1999lcr</strain>
    </source>
</reference>
<dbReference type="SMART" id="SM00977">
    <property type="entry name" value="TilS_C"/>
    <property type="match status" value="1"/>
</dbReference>
<dbReference type="CDD" id="cd01992">
    <property type="entry name" value="TilS_N"/>
    <property type="match status" value="1"/>
</dbReference>
<evidence type="ECO:0000256" key="2">
    <source>
        <dbReference type="ARBA" id="ARBA00022490"/>
    </source>
</evidence>
<comment type="subcellular location">
    <subcellularLocation>
        <location evidence="1 8">Cytoplasm</location>
    </subcellularLocation>
</comment>
<dbReference type="STRING" id="29489.VL01_06780"/>
<dbReference type="OrthoDB" id="9807403at2"/>
<organism evidence="10 11">
    <name type="scientific">Aeromonas enteropelogenes</name>
    <name type="common">Aeromonas trota</name>
    <dbReference type="NCBI Taxonomy" id="29489"/>
    <lineage>
        <taxon>Bacteria</taxon>
        <taxon>Pseudomonadati</taxon>
        <taxon>Pseudomonadota</taxon>
        <taxon>Gammaproteobacteria</taxon>
        <taxon>Aeromonadales</taxon>
        <taxon>Aeromonadaceae</taxon>
        <taxon>Aeromonas</taxon>
    </lineage>
</organism>
<accession>A0A175VK83</accession>
<evidence type="ECO:0000313" key="11">
    <source>
        <dbReference type="Proteomes" id="UP000078435"/>
    </source>
</evidence>
<dbReference type="InterPro" id="IPR015262">
    <property type="entry name" value="tRNA_Ile_lys_synt_subst-bd"/>
</dbReference>
<dbReference type="GO" id="GO:0006400">
    <property type="term" value="P:tRNA modification"/>
    <property type="evidence" value="ECO:0007669"/>
    <property type="project" value="UniProtKB-UniRule"/>
</dbReference>
<dbReference type="Pfam" id="PF11734">
    <property type="entry name" value="TilS_C"/>
    <property type="match status" value="1"/>
</dbReference>
<feature type="domain" description="Lysidine-tRNA(Ile) synthetase C-terminal" evidence="9">
    <location>
        <begin position="365"/>
        <end position="437"/>
    </location>
</feature>
<evidence type="ECO:0000256" key="7">
    <source>
        <dbReference type="ARBA" id="ARBA00048539"/>
    </source>
</evidence>
<comment type="similarity">
    <text evidence="8">Belongs to the tRNA(Ile)-lysidine synthase family.</text>
</comment>
<comment type="domain">
    <text evidence="8">The N-terminal region contains the highly conserved SGGXDS motif, predicted to be a P-loop motif involved in ATP binding.</text>
</comment>
<dbReference type="EMBL" id="JMGO02000003">
    <property type="protein sequence ID" value="KXU80877.1"/>
    <property type="molecule type" value="Genomic_DNA"/>
</dbReference>
<protein>
    <recommendedName>
        <fullName evidence="8">tRNA(Ile)-lysidine synthase</fullName>
        <ecNumber evidence="8">6.3.4.19</ecNumber>
    </recommendedName>
    <alternativeName>
        <fullName evidence="8">tRNA(Ile)-2-lysyl-cytidine synthase</fullName>
    </alternativeName>
    <alternativeName>
        <fullName evidence="8">tRNA(Ile)-lysidine synthetase</fullName>
    </alternativeName>
</protein>
<name>A0A175VK83_AEREN</name>
<dbReference type="Gene3D" id="3.40.50.620">
    <property type="entry name" value="HUPs"/>
    <property type="match status" value="1"/>
</dbReference>
<dbReference type="InterPro" id="IPR012094">
    <property type="entry name" value="tRNA_Ile_lys_synt"/>
</dbReference>
<dbReference type="InterPro" id="IPR012796">
    <property type="entry name" value="Lysidine-tRNA-synth_C"/>
</dbReference>
<dbReference type="NCBIfam" id="TIGR02432">
    <property type="entry name" value="lysidine_TilS_N"/>
    <property type="match status" value="1"/>
</dbReference>
<evidence type="ECO:0000256" key="8">
    <source>
        <dbReference type="HAMAP-Rule" id="MF_01161"/>
    </source>
</evidence>
<sequence length="453" mass="50690">MISHLYSRFCQTLPVPEGSTRLLVAFSGGLDSTVLLVLAAQFAREHGLGLRALHVHHGLSPHADEWVTHCETVCQQLAVTLMVERVKLVRGNGESLEAQAREARYRCLTTHMGEGEWLLTAHHQDDQLETLLLALKRGAGLRGLAGILPRQPFAGGLLLRPLLDISRRELAEVAATLPYGWVEDESNRDVSYDRNFLRQELIPRLKVRWPAMAQTASRTMAICAEQEALLEELAAQDWHLAGEGEALHIAALQPLSPARRNNLLRYWIRRQGGEMPSREQLNRLWQEVALARGDANPQLNWGKQSCRRFQDRLYLVTPDLQPCQQVLPLTTGEVISLPDGLGTLLLRRQTGGEGLLRLPRGDEPLSVRFQVVPGTMLKPVGRAGSRRLKKLLQEYGVPSWQRGRIPILYYGDQVAAVVGLFVCDGFLAQEEGLRWEWQAARLAPVMPESGDLD</sequence>
<dbReference type="Gene3D" id="1.20.59.20">
    <property type="match status" value="1"/>
</dbReference>
<dbReference type="SUPFAM" id="SSF52402">
    <property type="entry name" value="Adenine nucleotide alpha hydrolases-like"/>
    <property type="match status" value="1"/>
</dbReference>
<dbReference type="Pfam" id="PF01171">
    <property type="entry name" value="ATP_bind_3"/>
    <property type="match status" value="1"/>
</dbReference>
<keyword evidence="5 8" id="KW-0547">Nucleotide-binding</keyword>
<dbReference type="EC" id="6.3.4.19" evidence="8"/>
<dbReference type="SUPFAM" id="SSF56037">
    <property type="entry name" value="PheT/TilS domain"/>
    <property type="match status" value="1"/>
</dbReference>
<dbReference type="GO" id="GO:0005737">
    <property type="term" value="C:cytoplasm"/>
    <property type="evidence" value="ECO:0007669"/>
    <property type="project" value="UniProtKB-SubCell"/>
</dbReference>
<keyword evidence="4 8" id="KW-0819">tRNA processing</keyword>
<comment type="catalytic activity">
    <reaction evidence="7 8">
        <text>cytidine(34) in tRNA(Ile2) + L-lysine + ATP = lysidine(34) in tRNA(Ile2) + AMP + diphosphate + H(+)</text>
        <dbReference type="Rhea" id="RHEA:43744"/>
        <dbReference type="Rhea" id="RHEA-COMP:10625"/>
        <dbReference type="Rhea" id="RHEA-COMP:10670"/>
        <dbReference type="ChEBI" id="CHEBI:15378"/>
        <dbReference type="ChEBI" id="CHEBI:30616"/>
        <dbReference type="ChEBI" id="CHEBI:32551"/>
        <dbReference type="ChEBI" id="CHEBI:33019"/>
        <dbReference type="ChEBI" id="CHEBI:82748"/>
        <dbReference type="ChEBI" id="CHEBI:83665"/>
        <dbReference type="ChEBI" id="CHEBI:456215"/>
        <dbReference type="EC" id="6.3.4.19"/>
    </reaction>
</comment>
<dbReference type="InterPro" id="IPR012795">
    <property type="entry name" value="tRNA_Ile_lys_synt_N"/>
</dbReference>
<dbReference type="PANTHER" id="PTHR43033:SF1">
    <property type="entry name" value="TRNA(ILE)-LYSIDINE SYNTHASE-RELATED"/>
    <property type="match status" value="1"/>
</dbReference>
<dbReference type="GO" id="GO:0032267">
    <property type="term" value="F:tRNA(Ile)-lysidine synthase activity"/>
    <property type="evidence" value="ECO:0007669"/>
    <property type="project" value="UniProtKB-EC"/>
</dbReference>
<evidence type="ECO:0000256" key="1">
    <source>
        <dbReference type="ARBA" id="ARBA00004496"/>
    </source>
</evidence>
<dbReference type="Proteomes" id="UP000078435">
    <property type="component" value="Unassembled WGS sequence"/>
</dbReference>
<dbReference type="RefSeq" id="WP_061475899.1">
    <property type="nucleotide sequence ID" value="NZ_JAZDDQ010000002.1"/>
</dbReference>
<evidence type="ECO:0000259" key="9">
    <source>
        <dbReference type="SMART" id="SM00977"/>
    </source>
</evidence>
<dbReference type="HAMAP" id="MF_01161">
    <property type="entry name" value="tRNA_Ile_lys_synt"/>
    <property type="match status" value="1"/>
</dbReference>
<dbReference type="InterPro" id="IPR011063">
    <property type="entry name" value="TilS/TtcA_N"/>
</dbReference>
<evidence type="ECO:0000313" key="10">
    <source>
        <dbReference type="EMBL" id="KXU80877.1"/>
    </source>
</evidence>
<dbReference type="NCBIfam" id="TIGR02433">
    <property type="entry name" value="lysidine_TilS_C"/>
    <property type="match status" value="1"/>
</dbReference>
<evidence type="ECO:0000256" key="4">
    <source>
        <dbReference type="ARBA" id="ARBA00022694"/>
    </source>
</evidence>
<evidence type="ECO:0000256" key="3">
    <source>
        <dbReference type="ARBA" id="ARBA00022598"/>
    </source>
</evidence>
<dbReference type="GO" id="GO:0005524">
    <property type="term" value="F:ATP binding"/>
    <property type="evidence" value="ECO:0007669"/>
    <property type="project" value="UniProtKB-UniRule"/>
</dbReference>
<dbReference type="PANTHER" id="PTHR43033">
    <property type="entry name" value="TRNA(ILE)-LYSIDINE SYNTHASE-RELATED"/>
    <property type="match status" value="1"/>
</dbReference>
<dbReference type="Pfam" id="PF09179">
    <property type="entry name" value="TilS"/>
    <property type="match status" value="1"/>
</dbReference>
<dbReference type="AlphaFoldDB" id="A0A175VK83"/>
<keyword evidence="3 8" id="KW-0436">Ligase</keyword>
<gene>
    <name evidence="8" type="primary">tilS</name>
    <name evidence="10" type="ORF">LCR_12405</name>
</gene>
<comment type="function">
    <text evidence="8">Ligates lysine onto the cytidine present at position 34 of the AUA codon-specific tRNA(Ile) that contains the anticodon CAU, in an ATP-dependent manner. Cytidine is converted to lysidine, thus changing the amino acid specificity of the tRNA from methionine to isoleucine.</text>
</comment>
<keyword evidence="6 8" id="KW-0067">ATP-binding</keyword>
<dbReference type="InterPro" id="IPR014729">
    <property type="entry name" value="Rossmann-like_a/b/a_fold"/>
</dbReference>
<evidence type="ECO:0000256" key="6">
    <source>
        <dbReference type="ARBA" id="ARBA00022840"/>
    </source>
</evidence>
<comment type="caution">
    <text evidence="10">The sequence shown here is derived from an EMBL/GenBank/DDBJ whole genome shotgun (WGS) entry which is preliminary data.</text>
</comment>
<keyword evidence="2 8" id="KW-0963">Cytoplasm</keyword>
<feature type="binding site" evidence="8">
    <location>
        <begin position="27"/>
        <end position="32"/>
    </location>
    <ligand>
        <name>ATP</name>
        <dbReference type="ChEBI" id="CHEBI:30616"/>
    </ligand>
</feature>
<evidence type="ECO:0000256" key="5">
    <source>
        <dbReference type="ARBA" id="ARBA00022741"/>
    </source>
</evidence>